<dbReference type="EC" id="5.99.1.4" evidence="1"/>
<dbReference type="InterPro" id="IPR014440">
    <property type="entry name" value="HCCAis_GSTk"/>
</dbReference>
<comment type="similarity">
    <text evidence="1">Belongs to the GST superfamily. NadH family.</text>
</comment>
<evidence type="ECO:0000313" key="3">
    <source>
        <dbReference type="EMBL" id="MBH5335547.1"/>
    </source>
</evidence>
<reference evidence="3 4" key="1">
    <citation type="submission" date="2020-09" db="EMBL/GenBank/DDBJ databases">
        <title>Biosynthesis of the nuclear factor of activated T cells inhibitor NFAT-133 and its congeners in Streptomyces pactum.</title>
        <authorList>
            <person name="Zhou W."/>
            <person name="Posri P."/>
            <person name="Abugrain M.E."/>
            <person name="Weisberg A.J."/>
            <person name="Chang J.H."/>
            <person name="Mahmud T."/>
        </authorList>
    </citation>
    <scope>NUCLEOTIDE SEQUENCE [LARGE SCALE GENOMIC DNA]</scope>
    <source>
        <strain evidence="3 4">ATCC 27456</strain>
    </source>
</reference>
<feature type="domain" description="DSBA-like thioredoxin" evidence="2">
    <location>
        <begin position="9"/>
        <end position="199"/>
    </location>
</feature>
<comment type="caution">
    <text evidence="3">The sequence shown here is derived from an EMBL/GenBank/DDBJ whole genome shotgun (WGS) entry which is preliminary data.</text>
</comment>
<proteinExistence type="inferred from homology"/>
<dbReference type="Gene3D" id="3.40.30.10">
    <property type="entry name" value="Glutaredoxin"/>
    <property type="match status" value="1"/>
</dbReference>
<keyword evidence="4" id="KW-1185">Reference proteome</keyword>
<evidence type="ECO:0000256" key="1">
    <source>
        <dbReference type="PIRNR" id="PIRNR006386"/>
    </source>
</evidence>
<dbReference type="PIRSF" id="PIRSF006386">
    <property type="entry name" value="HCCAis_GSTk"/>
    <property type="match status" value="1"/>
</dbReference>
<dbReference type="PANTHER" id="PTHR42943:SF2">
    <property type="entry name" value="GLUTATHIONE S-TRANSFERASE KAPPA 1"/>
    <property type="match status" value="1"/>
</dbReference>
<dbReference type="EMBL" id="JACYXC010000001">
    <property type="protein sequence ID" value="MBH5335547.1"/>
    <property type="molecule type" value="Genomic_DNA"/>
</dbReference>
<sequence>MSRSRPRWYFSFSSPYSWLAHSDLVGRYSDVADVIDWLPFWEPDEPVQRRLARSGVQLPYVPMSDEKRRYVEQDVRRLARERGLEAVWPPETGRRWEVPHLAFLVAQEMGRGREFTDLVYRACWQRGEDVCDPRVIAVIGAELGLDGAALGAAPDDPAVRQRGLEALFSLHRDGVFGVPYFIDGAEKFWGVDRLAGFAGSVRAGLAGWERAC</sequence>
<dbReference type="SUPFAM" id="SSF52833">
    <property type="entry name" value="Thioredoxin-like"/>
    <property type="match status" value="1"/>
</dbReference>
<dbReference type="InterPro" id="IPR036249">
    <property type="entry name" value="Thioredoxin-like_sf"/>
</dbReference>
<dbReference type="InterPro" id="IPR051924">
    <property type="entry name" value="GST_Kappa/NadH"/>
</dbReference>
<gene>
    <name evidence="3" type="ORF">IHE55_12345</name>
</gene>
<comment type="catalytic activity">
    <reaction evidence="1">
        <text>2-hydroxychromene-2-carboxylate = (3E)-4-(2-hydroxyphenyl)-2-oxobut-3-enoate</text>
        <dbReference type="Rhea" id="RHEA:27401"/>
        <dbReference type="ChEBI" id="CHEBI:59350"/>
        <dbReference type="ChEBI" id="CHEBI:59353"/>
        <dbReference type="EC" id="5.99.1.4"/>
    </reaction>
</comment>
<keyword evidence="1" id="KW-0413">Isomerase</keyword>
<organism evidence="3 4">
    <name type="scientific">Streptomyces pactum</name>
    <dbReference type="NCBI Taxonomy" id="68249"/>
    <lineage>
        <taxon>Bacteria</taxon>
        <taxon>Bacillati</taxon>
        <taxon>Actinomycetota</taxon>
        <taxon>Actinomycetes</taxon>
        <taxon>Kitasatosporales</taxon>
        <taxon>Streptomycetaceae</taxon>
        <taxon>Streptomyces</taxon>
    </lineage>
</organism>
<name>A0ABS0NK30_9ACTN</name>
<dbReference type="Proteomes" id="UP000807371">
    <property type="component" value="Unassembled WGS sequence"/>
</dbReference>
<accession>A0ABS0NK30</accession>
<dbReference type="RefSeq" id="WP_197989086.1">
    <property type="nucleotide sequence ID" value="NZ_JACYXC010000001.1"/>
</dbReference>
<evidence type="ECO:0000259" key="2">
    <source>
        <dbReference type="Pfam" id="PF01323"/>
    </source>
</evidence>
<dbReference type="InterPro" id="IPR001853">
    <property type="entry name" value="DSBA-like_thioredoxin_dom"/>
</dbReference>
<dbReference type="PANTHER" id="PTHR42943">
    <property type="entry name" value="GLUTATHIONE S-TRANSFERASE KAPPA"/>
    <property type="match status" value="1"/>
</dbReference>
<dbReference type="Pfam" id="PF01323">
    <property type="entry name" value="DSBA"/>
    <property type="match status" value="1"/>
</dbReference>
<evidence type="ECO:0000313" key="4">
    <source>
        <dbReference type="Proteomes" id="UP000807371"/>
    </source>
</evidence>
<protein>
    <recommendedName>
        <fullName evidence="1">2-hydroxychromene-2-carboxylate isomerase</fullName>
        <ecNumber evidence="1">5.99.1.4</ecNumber>
    </recommendedName>
</protein>